<dbReference type="Pfam" id="PF21597">
    <property type="entry name" value="TetR_C_43"/>
    <property type="match status" value="1"/>
</dbReference>
<evidence type="ECO:0000256" key="2">
    <source>
        <dbReference type="ARBA" id="ARBA00023125"/>
    </source>
</evidence>
<name>A0A9X2VMT1_9PSEU</name>
<dbReference type="PANTHER" id="PTHR30055">
    <property type="entry name" value="HTH-TYPE TRANSCRIPTIONAL REGULATOR RUTR"/>
    <property type="match status" value="1"/>
</dbReference>
<dbReference type="PRINTS" id="PR00455">
    <property type="entry name" value="HTHTETR"/>
</dbReference>
<dbReference type="RefSeq" id="WP_259624887.1">
    <property type="nucleotide sequence ID" value="NZ_JANYMP010000010.1"/>
</dbReference>
<organism evidence="6 7">
    <name type="scientific">Umezawaea endophytica</name>
    <dbReference type="NCBI Taxonomy" id="1654476"/>
    <lineage>
        <taxon>Bacteria</taxon>
        <taxon>Bacillati</taxon>
        <taxon>Actinomycetota</taxon>
        <taxon>Actinomycetes</taxon>
        <taxon>Pseudonocardiales</taxon>
        <taxon>Pseudonocardiaceae</taxon>
        <taxon>Umezawaea</taxon>
    </lineage>
</organism>
<dbReference type="Pfam" id="PF00440">
    <property type="entry name" value="TetR_N"/>
    <property type="match status" value="1"/>
</dbReference>
<dbReference type="Proteomes" id="UP001141259">
    <property type="component" value="Unassembled WGS sequence"/>
</dbReference>
<dbReference type="AlphaFoldDB" id="A0A9X2VMT1"/>
<evidence type="ECO:0000256" key="1">
    <source>
        <dbReference type="ARBA" id="ARBA00023015"/>
    </source>
</evidence>
<dbReference type="Gene3D" id="1.10.357.10">
    <property type="entry name" value="Tetracycline Repressor, domain 2"/>
    <property type="match status" value="1"/>
</dbReference>
<evidence type="ECO:0000256" key="3">
    <source>
        <dbReference type="ARBA" id="ARBA00023163"/>
    </source>
</evidence>
<gene>
    <name evidence="6" type="ORF">NZH93_21160</name>
</gene>
<feature type="domain" description="HTH tetR-type" evidence="5">
    <location>
        <begin position="10"/>
        <end position="69"/>
    </location>
</feature>
<dbReference type="InterPro" id="IPR049445">
    <property type="entry name" value="TetR_SbtR-like_C"/>
</dbReference>
<dbReference type="SUPFAM" id="SSF46689">
    <property type="entry name" value="Homeodomain-like"/>
    <property type="match status" value="1"/>
</dbReference>
<dbReference type="EMBL" id="JANYMP010000010">
    <property type="protein sequence ID" value="MCS7479381.1"/>
    <property type="molecule type" value="Genomic_DNA"/>
</dbReference>
<dbReference type="InterPro" id="IPR050109">
    <property type="entry name" value="HTH-type_TetR-like_transc_reg"/>
</dbReference>
<accession>A0A9X2VMT1</accession>
<evidence type="ECO:0000313" key="7">
    <source>
        <dbReference type="Proteomes" id="UP001141259"/>
    </source>
</evidence>
<evidence type="ECO:0000259" key="5">
    <source>
        <dbReference type="PROSITE" id="PS50977"/>
    </source>
</evidence>
<keyword evidence="3" id="KW-0804">Transcription</keyword>
<dbReference type="PROSITE" id="PS50977">
    <property type="entry name" value="HTH_TETR_2"/>
    <property type="match status" value="1"/>
</dbReference>
<reference evidence="6" key="1">
    <citation type="submission" date="2022-08" db="EMBL/GenBank/DDBJ databases">
        <authorList>
            <person name="Tistechok S."/>
            <person name="Samborskyy M."/>
            <person name="Roman I."/>
        </authorList>
    </citation>
    <scope>NUCLEOTIDE SEQUENCE</scope>
    <source>
        <strain evidence="6">DSM 103496</strain>
    </source>
</reference>
<dbReference type="GO" id="GO:0003700">
    <property type="term" value="F:DNA-binding transcription factor activity"/>
    <property type="evidence" value="ECO:0007669"/>
    <property type="project" value="TreeGrafter"/>
</dbReference>
<feature type="DNA-binding region" description="H-T-H motif" evidence="4">
    <location>
        <begin position="32"/>
        <end position="51"/>
    </location>
</feature>
<keyword evidence="7" id="KW-1185">Reference proteome</keyword>
<keyword evidence="1" id="KW-0805">Transcription regulation</keyword>
<dbReference type="InterPro" id="IPR001647">
    <property type="entry name" value="HTH_TetR"/>
</dbReference>
<proteinExistence type="predicted"/>
<protein>
    <submittedName>
        <fullName evidence="6">TetR/AcrR family transcriptional regulator</fullName>
    </submittedName>
</protein>
<dbReference type="InterPro" id="IPR036271">
    <property type="entry name" value="Tet_transcr_reg_TetR-rel_C_sf"/>
</dbReference>
<dbReference type="SUPFAM" id="SSF48498">
    <property type="entry name" value="Tetracyclin repressor-like, C-terminal domain"/>
    <property type="match status" value="1"/>
</dbReference>
<dbReference type="InterPro" id="IPR009057">
    <property type="entry name" value="Homeodomain-like_sf"/>
</dbReference>
<sequence length="179" mass="19473">MTRKRRADAENNRQHVVDVARVAFGAEGLDLPVREVARRAGVAVATVYRHFPSRQDLVTAVLEDQVARCAADLRAALADPDSRRALSTAVRFFGESQVRDRGLVEALRGPRTAFAEERRAHAEAFAHLVRRAHDDGVLRGDLTVADARVALAAIASARSLPAPAVRKLTDLLLAGVLRD</sequence>
<evidence type="ECO:0000256" key="4">
    <source>
        <dbReference type="PROSITE-ProRule" id="PRU00335"/>
    </source>
</evidence>
<evidence type="ECO:0000313" key="6">
    <source>
        <dbReference type="EMBL" id="MCS7479381.1"/>
    </source>
</evidence>
<dbReference type="PANTHER" id="PTHR30055:SF234">
    <property type="entry name" value="HTH-TYPE TRANSCRIPTIONAL REGULATOR BETI"/>
    <property type="match status" value="1"/>
</dbReference>
<comment type="caution">
    <text evidence="6">The sequence shown here is derived from an EMBL/GenBank/DDBJ whole genome shotgun (WGS) entry which is preliminary data.</text>
</comment>
<dbReference type="GO" id="GO:0000976">
    <property type="term" value="F:transcription cis-regulatory region binding"/>
    <property type="evidence" value="ECO:0007669"/>
    <property type="project" value="TreeGrafter"/>
</dbReference>
<keyword evidence="2 4" id="KW-0238">DNA-binding</keyword>